<gene>
    <name evidence="3" type="ORF">BJBARM4_0168</name>
</gene>
<dbReference type="PANTHER" id="PTHR44154:SF1">
    <property type="entry name" value="QUINONE OXIDOREDUCTASE"/>
    <property type="match status" value="1"/>
</dbReference>
<dbReference type="InterPro" id="IPR020843">
    <property type="entry name" value="ER"/>
</dbReference>
<dbReference type="InterPro" id="IPR051603">
    <property type="entry name" value="Zinc-ADH_QOR/CCCR"/>
</dbReference>
<dbReference type="EMBL" id="GG730040">
    <property type="protein sequence ID" value="EEZ93240.1"/>
    <property type="molecule type" value="Genomic_DNA"/>
</dbReference>
<dbReference type="Pfam" id="PF08240">
    <property type="entry name" value="ADH_N"/>
    <property type="match status" value="1"/>
</dbReference>
<feature type="domain" description="Enoyl reductase (ER)" evidence="2">
    <location>
        <begin position="10"/>
        <end position="327"/>
    </location>
</feature>
<evidence type="ECO:0000256" key="1">
    <source>
        <dbReference type="ARBA" id="ARBA00022857"/>
    </source>
</evidence>
<sequence>MKAWVLSKNGIDNLNLKEINRPKLKHDEVLVKVKAIGLNPIDSMVIDLIPVKSEIIPGAEFAGEIEEVGEEVKALKKGDRVSVYNRYFDGTCHYCLSGEEMLCDNGYIFSIGSNGGLTEYAVINQKNAFKIPDSTSFELAASLPVAALTSYNALNRANIRKDEFIAVVGASGNTGIFALQFAKMFGAKTIAISSKDWVKDFGADYVVGYENALEEVKKITDSKMVDVVIDSIGTKLWDLGYSLLGKNGRMVTFGTETGSNAQIDISQLYSKQLSILGSTGGSIKQFSEVVNKSGDLKVKTWKKFNFQEAKEAFKEINNKEKSGRIIIML</sequence>
<dbReference type="InterPro" id="IPR036291">
    <property type="entry name" value="NAD(P)-bd_dom_sf"/>
</dbReference>
<dbReference type="SUPFAM" id="SSF51735">
    <property type="entry name" value="NAD(P)-binding Rossmann-fold domains"/>
    <property type="match status" value="1"/>
</dbReference>
<dbReference type="Pfam" id="PF00107">
    <property type="entry name" value="ADH_zinc_N"/>
    <property type="match status" value="1"/>
</dbReference>
<dbReference type="InterPro" id="IPR013149">
    <property type="entry name" value="ADH-like_C"/>
</dbReference>
<organism evidence="3 4">
    <name type="scientific">Candidatus Parvarchaeum acidiphilum ARMAN-4</name>
    <dbReference type="NCBI Taxonomy" id="662760"/>
    <lineage>
        <taxon>Archaea</taxon>
        <taxon>Candidatus Parvarchaeota</taxon>
        <taxon>Candidatus Parvarchaeum</taxon>
    </lineage>
</organism>
<dbReference type="Gene3D" id="3.90.180.10">
    <property type="entry name" value="Medium-chain alcohol dehydrogenases, catalytic domain"/>
    <property type="match status" value="1"/>
</dbReference>
<dbReference type="InterPro" id="IPR013154">
    <property type="entry name" value="ADH-like_N"/>
</dbReference>
<proteinExistence type="predicted"/>
<reference evidence="3 4" key="1">
    <citation type="journal article" date="2010" name="Proc. Natl. Acad. Sci. U.S.A.">
        <title>Enigmatic, ultrasmall, uncultivated Archaea.</title>
        <authorList>
            <person name="Baker B.J."/>
            <person name="Comolli L.R."/>
            <person name="Dick G.J."/>
            <person name="Hauser L.J."/>
            <person name="Hyatt D."/>
            <person name="Dill B.D."/>
            <person name="Land M.L."/>
            <person name="Verberkmoes N.C."/>
            <person name="Hettich R.L."/>
            <person name="Banfield J.F."/>
        </authorList>
    </citation>
    <scope>NUCLEOTIDE SEQUENCE [LARGE SCALE GENOMIC DNA]</scope>
</reference>
<dbReference type="PANTHER" id="PTHR44154">
    <property type="entry name" value="QUINONE OXIDOREDUCTASE"/>
    <property type="match status" value="1"/>
</dbReference>
<dbReference type="AlphaFoldDB" id="D2EEM2"/>
<dbReference type="Proteomes" id="UP000009375">
    <property type="component" value="Unassembled WGS sequence"/>
</dbReference>
<accession>D2EEM2</accession>
<keyword evidence="1" id="KW-0521">NADP</keyword>
<dbReference type="InterPro" id="IPR011032">
    <property type="entry name" value="GroES-like_sf"/>
</dbReference>
<evidence type="ECO:0000313" key="3">
    <source>
        <dbReference type="EMBL" id="EEZ93240.1"/>
    </source>
</evidence>
<name>D2EEM2_PARA4</name>
<protein>
    <submittedName>
        <fullName evidence="3">Alcohol dehydrogenase GroES domain protein</fullName>
    </submittedName>
</protein>
<dbReference type="GO" id="GO:0016491">
    <property type="term" value="F:oxidoreductase activity"/>
    <property type="evidence" value="ECO:0007669"/>
    <property type="project" value="InterPro"/>
</dbReference>
<evidence type="ECO:0000259" key="2">
    <source>
        <dbReference type="SMART" id="SM00829"/>
    </source>
</evidence>
<dbReference type="CDD" id="cd08264">
    <property type="entry name" value="Zn_ADH_like2"/>
    <property type="match status" value="1"/>
</dbReference>
<dbReference type="SUPFAM" id="SSF50129">
    <property type="entry name" value="GroES-like"/>
    <property type="match status" value="1"/>
</dbReference>
<dbReference type="SMART" id="SM00829">
    <property type="entry name" value="PKS_ER"/>
    <property type="match status" value="1"/>
</dbReference>
<evidence type="ECO:0000313" key="4">
    <source>
        <dbReference type="Proteomes" id="UP000009375"/>
    </source>
</evidence>